<dbReference type="AlphaFoldDB" id="A0A5N3P629"/>
<accession>A0A5N3P629</accession>
<keyword evidence="4" id="KW-1185">Reference proteome</keyword>
<evidence type="ECO:0000313" key="3">
    <source>
        <dbReference type="EMBL" id="KAB0265194.1"/>
    </source>
</evidence>
<dbReference type="EMBL" id="VCMV01000041">
    <property type="protein sequence ID" value="KAB0265194.1"/>
    <property type="molecule type" value="Genomic_DNA"/>
</dbReference>
<dbReference type="OrthoDB" id="5380561at2"/>
<keyword evidence="2" id="KW-0964">Secreted</keyword>
<evidence type="ECO:0000313" key="4">
    <source>
        <dbReference type="Proteomes" id="UP000325684"/>
    </source>
</evidence>
<proteinExistence type="predicted"/>
<dbReference type="SUPFAM" id="SSF51120">
    <property type="entry name" value="beta-Roll"/>
    <property type="match status" value="1"/>
</dbReference>
<dbReference type="Gene3D" id="2.150.10.10">
    <property type="entry name" value="Serralysin-like metalloprotease, C-terminal"/>
    <property type="match status" value="2"/>
</dbReference>
<evidence type="ECO:0000256" key="2">
    <source>
        <dbReference type="ARBA" id="ARBA00022525"/>
    </source>
</evidence>
<evidence type="ECO:0000256" key="1">
    <source>
        <dbReference type="ARBA" id="ARBA00004613"/>
    </source>
</evidence>
<dbReference type="InterPro" id="IPR011049">
    <property type="entry name" value="Serralysin-like_metalloprot_C"/>
</dbReference>
<dbReference type="InterPro" id="IPR001343">
    <property type="entry name" value="Hemolysn_Ca-bd"/>
</dbReference>
<dbReference type="Proteomes" id="UP000325684">
    <property type="component" value="Unassembled WGS sequence"/>
</dbReference>
<dbReference type="InterPro" id="IPR050557">
    <property type="entry name" value="RTX_toxin/Mannuronan_C5-epim"/>
</dbReference>
<sequence>MMCKLWCVEYSVMSSVRVNVEQIGSVGSTVVYRIDLSQSGLSEIRSITFGDDNIKSGGTGGASGLDLDFLKLSSQLTTSASNAADDTLIVGENAFDFSGNGVVYHPGFLRQWNAGDVEFWNTDHLFGTTGNAYDSAFCTLGARDGQESASFGALSLGEGGQVTFLLNGAVSTGTPGAPKYLYFGEPGGNDLGFVTVSDEGAAPAFSNGISQYGTPGNDVIALGSGLNSHLGAGNDLLDGKDGHDTLFSAGGDDQLFGGAGNDFLYGEGGNDRVFGEAGNDWTYGGDGNDLVYGGLGNDRLNGGLGNDKFVFNSKLNKKFNVDRISDYNVKADTFYLENAIFKVGKGSASSPRKMNKDMFTIGKHAADAEDRIIYDKATGALYYDSDGTGAKAQVKFAVVSKKLKMTFHDFFVI</sequence>
<comment type="subcellular location">
    <subcellularLocation>
        <location evidence="1">Secreted</location>
    </subcellularLocation>
</comment>
<gene>
    <name evidence="3" type="ORF">FEZ63_19795</name>
</gene>
<dbReference type="PANTHER" id="PTHR38340:SF1">
    <property type="entry name" value="S-LAYER PROTEIN"/>
    <property type="match status" value="1"/>
</dbReference>
<comment type="caution">
    <text evidence="3">The sequence shown here is derived from an EMBL/GenBank/DDBJ whole genome shotgun (WGS) entry which is preliminary data.</text>
</comment>
<dbReference type="GO" id="GO:0005576">
    <property type="term" value="C:extracellular region"/>
    <property type="evidence" value="ECO:0007669"/>
    <property type="project" value="UniProtKB-SubCell"/>
</dbReference>
<protein>
    <submittedName>
        <fullName evidence="3">Calcium-binding protein</fullName>
    </submittedName>
</protein>
<dbReference type="PANTHER" id="PTHR38340">
    <property type="entry name" value="S-LAYER PROTEIN"/>
    <property type="match status" value="1"/>
</dbReference>
<reference evidence="3 4" key="1">
    <citation type="journal article" date="2019" name="Microorganisms">
        <title>Genome Insights into the Novel Species Microvirga brassicacearum, a Rapeseed Endophyte with Biotechnological Potential.</title>
        <authorList>
            <person name="Jimenez-Gomez A."/>
            <person name="Saati-Santamaria Z."/>
            <person name="Igual J.M."/>
            <person name="Rivas R."/>
            <person name="Mateos P.F."/>
            <person name="Garcia-Fraile P."/>
        </authorList>
    </citation>
    <scope>NUCLEOTIDE SEQUENCE [LARGE SCALE GENOMIC DNA]</scope>
    <source>
        <strain evidence="3 4">CDVBN77</strain>
    </source>
</reference>
<dbReference type="Pfam" id="PF00353">
    <property type="entry name" value="HemolysinCabind"/>
    <property type="match status" value="2"/>
</dbReference>
<name>A0A5N3P629_9HYPH</name>
<organism evidence="3 4">
    <name type="scientific">Microvirga brassicacearum</name>
    <dbReference type="NCBI Taxonomy" id="2580413"/>
    <lineage>
        <taxon>Bacteria</taxon>
        <taxon>Pseudomonadati</taxon>
        <taxon>Pseudomonadota</taxon>
        <taxon>Alphaproteobacteria</taxon>
        <taxon>Hyphomicrobiales</taxon>
        <taxon>Methylobacteriaceae</taxon>
        <taxon>Microvirga</taxon>
    </lineage>
</organism>
<dbReference type="GO" id="GO:0005509">
    <property type="term" value="F:calcium ion binding"/>
    <property type="evidence" value="ECO:0007669"/>
    <property type="project" value="InterPro"/>
</dbReference>
<dbReference type="PRINTS" id="PR00313">
    <property type="entry name" value="CABNDNGRPT"/>
</dbReference>